<keyword evidence="2" id="KW-1185">Reference proteome</keyword>
<evidence type="ECO:0000313" key="2">
    <source>
        <dbReference type="Proteomes" id="UP001279734"/>
    </source>
</evidence>
<dbReference type="Proteomes" id="UP001279734">
    <property type="component" value="Unassembled WGS sequence"/>
</dbReference>
<protein>
    <submittedName>
        <fullName evidence="1">Uncharacterized protein</fullName>
    </submittedName>
</protein>
<gene>
    <name evidence="1" type="ORF">Nepgr_017475</name>
</gene>
<dbReference type="EMBL" id="BSYO01000015">
    <property type="protein sequence ID" value="GMH15634.1"/>
    <property type="molecule type" value="Genomic_DNA"/>
</dbReference>
<sequence>MHRLNCICPRSSLDEGVLCVAFACVGAAVSSGRSSINLPPAVYLHCSELPTELSVLLLDLLHACGVYDEGSQLSMKHSVSGLATSLSDSFLMDNLEIGVVSLITVDDSLGTINKATVPPPRVELAGHQVPRMASSSELIKGSVSPLS</sequence>
<evidence type="ECO:0000313" key="1">
    <source>
        <dbReference type="EMBL" id="GMH15634.1"/>
    </source>
</evidence>
<organism evidence="1 2">
    <name type="scientific">Nepenthes gracilis</name>
    <name type="common">Slender pitcher plant</name>
    <dbReference type="NCBI Taxonomy" id="150966"/>
    <lineage>
        <taxon>Eukaryota</taxon>
        <taxon>Viridiplantae</taxon>
        <taxon>Streptophyta</taxon>
        <taxon>Embryophyta</taxon>
        <taxon>Tracheophyta</taxon>
        <taxon>Spermatophyta</taxon>
        <taxon>Magnoliopsida</taxon>
        <taxon>eudicotyledons</taxon>
        <taxon>Gunneridae</taxon>
        <taxon>Pentapetalae</taxon>
        <taxon>Caryophyllales</taxon>
        <taxon>Nepenthaceae</taxon>
        <taxon>Nepenthes</taxon>
    </lineage>
</organism>
<reference evidence="1" key="1">
    <citation type="submission" date="2023-05" db="EMBL/GenBank/DDBJ databases">
        <title>Nepenthes gracilis genome sequencing.</title>
        <authorList>
            <person name="Fukushima K."/>
        </authorList>
    </citation>
    <scope>NUCLEOTIDE SEQUENCE</scope>
    <source>
        <strain evidence="1">SING2019-196</strain>
    </source>
</reference>
<dbReference type="AlphaFoldDB" id="A0AAD3SRN0"/>
<proteinExistence type="predicted"/>
<comment type="caution">
    <text evidence="1">The sequence shown here is derived from an EMBL/GenBank/DDBJ whole genome shotgun (WGS) entry which is preliminary data.</text>
</comment>
<accession>A0AAD3SRN0</accession>
<name>A0AAD3SRN0_NEPGR</name>